<keyword evidence="3" id="KW-1185">Reference proteome</keyword>
<sequence>MRGSIPFQPSSDHRHKLNGSLVPSPNRCQSVSDTFSLFDNRIPDNARIPYMPRFHFLRSTAMGVSLGIAVACMSLPAFAATPDTVTFAANSVWAQEIGNLDHSGSSHDYTVAIAAGKTLQVNLHSNNANVYFKVNDQTHGKQLLDSHETGVSTWSSPNATATTYAIQVYMAPDAVKRGETAKYALQVGQYGAADLKPPTTAMTFQANQPWSVQAGSLASGAPAHDFTVSIAAGMAVKINLVASNPQLHFKVNDQTADKNLIDTSTSGTNTWSNLVATATTYTIQVYVDPAAIPAGQQAPFTLQVAQYASGDAQSAQPAGATTAAPPAAAASAPASPASM</sequence>
<feature type="compositionally biased region" description="Low complexity" evidence="1">
    <location>
        <begin position="312"/>
        <end position="339"/>
    </location>
</feature>
<evidence type="ECO:0000313" key="3">
    <source>
        <dbReference type="Proteomes" id="UP001562159"/>
    </source>
</evidence>
<gene>
    <name evidence="2" type="ORF">AB7878_02635</name>
</gene>
<proteinExistence type="predicted"/>
<feature type="region of interest" description="Disordered" evidence="1">
    <location>
        <begin position="311"/>
        <end position="339"/>
    </location>
</feature>
<comment type="caution">
    <text evidence="2">The sequence shown here is derived from an EMBL/GenBank/DDBJ whole genome shotgun (WGS) entry which is preliminary data.</text>
</comment>
<feature type="region of interest" description="Disordered" evidence="1">
    <location>
        <begin position="1"/>
        <end position="23"/>
    </location>
</feature>
<reference evidence="2 3" key="1">
    <citation type="submission" date="2024-07" db="EMBL/GenBank/DDBJ databases">
        <title>Molecular mechanisms and environmental adaptations of flagellar loss and biofilm growth of Rhodanobacter under environmental stress.</title>
        <authorList>
            <person name="Chen M."/>
        </authorList>
    </citation>
    <scope>NUCLEOTIDE SEQUENCE [LARGE SCALE GENOMIC DNA]</scope>
    <source>
        <strain evidence="2 3">RS22</strain>
    </source>
</reference>
<evidence type="ECO:0008006" key="4">
    <source>
        <dbReference type="Google" id="ProtNLM"/>
    </source>
</evidence>
<evidence type="ECO:0000256" key="1">
    <source>
        <dbReference type="SAM" id="MobiDB-lite"/>
    </source>
</evidence>
<protein>
    <recommendedName>
        <fullName evidence="4">Peptidase C-terminal archaeal/bacterial domain-containing protein</fullName>
    </recommendedName>
</protein>
<accession>A0ABV4AMD7</accession>
<evidence type="ECO:0000313" key="2">
    <source>
        <dbReference type="EMBL" id="MEY2181301.1"/>
    </source>
</evidence>
<organism evidence="2 3">
    <name type="scientific">Rhodanobacter humi</name>
    <dbReference type="NCBI Taxonomy" id="1888173"/>
    <lineage>
        <taxon>Bacteria</taxon>
        <taxon>Pseudomonadati</taxon>
        <taxon>Pseudomonadota</taxon>
        <taxon>Gammaproteobacteria</taxon>
        <taxon>Lysobacterales</taxon>
        <taxon>Rhodanobacteraceae</taxon>
        <taxon>Rhodanobacter</taxon>
    </lineage>
</organism>
<dbReference type="Gene3D" id="2.60.120.380">
    <property type="match status" value="2"/>
</dbReference>
<dbReference type="Proteomes" id="UP001562159">
    <property type="component" value="Unassembled WGS sequence"/>
</dbReference>
<name>A0ABV4AMD7_9GAMM</name>
<dbReference type="EMBL" id="JBGBPY010000001">
    <property type="protein sequence ID" value="MEY2181301.1"/>
    <property type="molecule type" value="Genomic_DNA"/>
</dbReference>